<dbReference type="SMART" id="SM00175">
    <property type="entry name" value="RAB"/>
    <property type="match status" value="1"/>
</dbReference>
<dbReference type="SUPFAM" id="SSF52540">
    <property type="entry name" value="P-loop containing nucleoside triphosphate hydrolases"/>
    <property type="match status" value="1"/>
</dbReference>
<dbReference type="Pfam" id="PF00071">
    <property type="entry name" value="Ras"/>
    <property type="match status" value="1"/>
</dbReference>
<dbReference type="SMART" id="SM00174">
    <property type="entry name" value="RHO"/>
    <property type="match status" value="1"/>
</dbReference>
<dbReference type="AlphaFoldDB" id="A0A9P6NUD7"/>
<dbReference type="InterPro" id="IPR020849">
    <property type="entry name" value="Small_GTPase_Ras-type"/>
</dbReference>
<keyword evidence="2" id="KW-0547">Nucleotide-binding</keyword>
<dbReference type="GO" id="GO:0005525">
    <property type="term" value="F:GTP binding"/>
    <property type="evidence" value="ECO:0007669"/>
    <property type="project" value="UniProtKB-KW"/>
</dbReference>
<dbReference type="InterPro" id="IPR027417">
    <property type="entry name" value="P-loop_NTPase"/>
</dbReference>
<dbReference type="GO" id="GO:0005886">
    <property type="term" value="C:plasma membrane"/>
    <property type="evidence" value="ECO:0007669"/>
    <property type="project" value="UniProtKB-SubCell"/>
</dbReference>
<gene>
    <name evidence="4" type="ORF">CROQUDRAFT_38337</name>
</gene>
<sequence>MGKNPLKKRPANKLTIVILGDGGVGKSSITLKFIKSRVYHSNYSNTTIDDSYTITVKIDDTPWQIEILDTAGQEEYRGLWVDHAISQGDAFIVTYAVNSTKSFRALPAFLNLIANPKSASHGFRHRPDSDTHLVPHPRDYPFPFAIAGNKVDLSEYRAVPTSEAVSLANSTGGLFYECSAKENINIQELFFDLARSVEKLRKAAVVHRQNPTISK</sequence>
<dbReference type="NCBIfam" id="TIGR00231">
    <property type="entry name" value="small_GTP"/>
    <property type="match status" value="1"/>
</dbReference>
<dbReference type="InterPro" id="IPR001806">
    <property type="entry name" value="Small_GTPase"/>
</dbReference>
<evidence type="ECO:0000256" key="3">
    <source>
        <dbReference type="ARBA" id="ARBA00023134"/>
    </source>
</evidence>
<comment type="caution">
    <text evidence="4">The sequence shown here is derived from an EMBL/GenBank/DDBJ whole genome shotgun (WGS) entry which is preliminary data.</text>
</comment>
<keyword evidence="3" id="KW-0342">GTP-binding</keyword>
<dbReference type="PROSITE" id="PS51419">
    <property type="entry name" value="RAB"/>
    <property type="match status" value="1"/>
</dbReference>
<evidence type="ECO:0000256" key="2">
    <source>
        <dbReference type="ARBA" id="ARBA00022741"/>
    </source>
</evidence>
<dbReference type="OrthoDB" id="2528393at2759"/>
<proteinExistence type="predicted"/>
<dbReference type="EMBL" id="MU167219">
    <property type="protein sequence ID" value="KAG0150394.1"/>
    <property type="molecule type" value="Genomic_DNA"/>
</dbReference>
<accession>A0A9P6NUD7</accession>
<dbReference type="PROSITE" id="PS51421">
    <property type="entry name" value="RAS"/>
    <property type="match status" value="1"/>
</dbReference>
<evidence type="ECO:0000313" key="4">
    <source>
        <dbReference type="EMBL" id="KAG0150394.1"/>
    </source>
</evidence>
<name>A0A9P6NUD7_9BASI</name>
<dbReference type="PRINTS" id="PR00449">
    <property type="entry name" value="RASTRNSFRMNG"/>
</dbReference>
<evidence type="ECO:0000256" key="1">
    <source>
        <dbReference type="ARBA" id="ARBA00004342"/>
    </source>
</evidence>
<dbReference type="PROSITE" id="PS51420">
    <property type="entry name" value="RHO"/>
    <property type="match status" value="1"/>
</dbReference>
<dbReference type="PANTHER" id="PTHR24070">
    <property type="entry name" value="RAS, DI-RAS, AND RHEB FAMILY MEMBERS OF SMALL GTPASE SUPERFAMILY"/>
    <property type="match status" value="1"/>
</dbReference>
<evidence type="ECO:0000313" key="5">
    <source>
        <dbReference type="Proteomes" id="UP000886653"/>
    </source>
</evidence>
<reference evidence="4" key="1">
    <citation type="submission" date="2013-11" db="EMBL/GenBank/DDBJ databases">
        <title>Genome sequence of the fusiform rust pathogen reveals effectors for host alternation and coevolution with pine.</title>
        <authorList>
            <consortium name="DOE Joint Genome Institute"/>
            <person name="Smith K."/>
            <person name="Pendleton A."/>
            <person name="Kubisiak T."/>
            <person name="Anderson C."/>
            <person name="Salamov A."/>
            <person name="Aerts A."/>
            <person name="Riley R."/>
            <person name="Clum A."/>
            <person name="Lindquist E."/>
            <person name="Ence D."/>
            <person name="Campbell M."/>
            <person name="Kronenberg Z."/>
            <person name="Feau N."/>
            <person name="Dhillon B."/>
            <person name="Hamelin R."/>
            <person name="Burleigh J."/>
            <person name="Smith J."/>
            <person name="Yandell M."/>
            <person name="Nelson C."/>
            <person name="Grigoriev I."/>
            <person name="Davis J."/>
        </authorList>
    </citation>
    <scope>NUCLEOTIDE SEQUENCE</scope>
    <source>
        <strain evidence="4">G11</strain>
    </source>
</reference>
<dbReference type="GO" id="GO:0007165">
    <property type="term" value="P:signal transduction"/>
    <property type="evidence" value="ECO:0007669"/>
    <property type="project" value="InterPro"/>
</dbReference>
<keyword evidence="5" id="KW-1185">Reference proteome</keyword>
<dbReference type="GO" id="GO:0003924">
    <property type="term" value="F:GTPase activity"/>
    <property type="evidence" value="ECO:0007669"/>
    <property type="project" value="InterPro"/>
</dbReference>
<dbReference type="InterPro" id="IPR005225">
    <property type="entry name" value="Small_GTP-bd"/>
</dbReference>
<dbReference type="Proteomes" id="UP000886653">
    <property type="component" value="Unassembled WGS sequence"/>
</dbReference>
<organism evidence="4 5">
    <name type="scientific">Cronartium quercuum f. sp. fusiforme G11</name>
    <dbReference type="NCBI Taxonomy" id="708437"/>
    <lineage>
        <taxon>Eukaryota</taxon>
        <taxon>Fungi</taxon>
        <taxon>Dikarya</taxon>
        <taxon>Basidiomycota</taxon>
        <taxon>Pucciniomycotina</taxon>
        <taxon>Pucciniomycetes</taxon>
        <taxon>Pucciniales</taxon>
        <taxon>Coleosporiaceae</taxon>
        <taxon>Cronartium</taxon>
    </lineage>
</organism>
<dbReference type="SMART" id="SM00173">
    <property type="entry name" value="RAS"/>
    <property type="match status" value="1"/>
</dbReference>
<protein>
    <submittedName>
        <fullName evidence="4">Uncharacterized protein</fullName>
    </submittedName>
</protein>
<dbReference type="Gene3D" id="3.40.50.300">
    <property type="entry name" value="P-loop containing nucleotide triphosphate hydrolases"/>
    <property type="match status" value="1"/>
</dbReference>
<comment type="subcellular location">
    <subcellularLocation>
        <location evidence="1">Cell membrane</location>
        <topology evidence="1">Lipid-anchor</topology>
        <orientation evidence="1">Cytoplasmic side</orientation>
    </subcellularLocation>
</comment>